<dbReference type="RefSeq" id="WP_041960504.1">
    <property type="nucleotide sequence ID" value="NZ_JRPN01000042.1"/>
</dbReference>
<dbReference type="AlphaFoldDB" id="A0A0A3XKC1"/>
<protein>
    <submittedName>
        <fullName evidence="1">Uncharacterized protein</fullName>
    </submittedName>
</protein>
<dbReference type="Proteomes" id="UP000030377">
    <property type="component" value="Unassembled WGS sequence"/>
</dbReference>
<accession>A0A0A3XKC1</accession>
<comment type="caution">
    <text evidence="1">The sequence shown here is derived from an EMBL/GenBank/DDBJ whole genome shotgun (WGS) entry which is preliminary data.</text>
</comment>
<evidence type="ECO:0000313" key="2">
    <source>
        <dbReference type="Proteomes" id="UP000030377"/>
    </source>
</evidence>
<dbReference type="EMBL" id="JRPN01000042">
    <property type="protein sequence ID" value="KGT73714.1"/>
    <property type="molecule type" value="Genomic_DNA"/>
</dbReference>
<gene>
    <name evidence="1" type="ORF">MA20_42975</name>
</gene>
<reference evidence="1 2" key="1">
    <citation type="submission" date="2014-09" db="EMBL/GenBank/DDBJ databases">
        <title>Draft genome of Bradyrhizobium japonicum Is-34.</title>
        <authorList>
            <person name="Tsurumaru H."/>
            <person name="Yamakawa T."/>
            <person name="Hashimoto S."/>
            <person name="Okizaki K."/>
            <person name="Kanesaki Y."/>
            <person name="Yoshikawa H."/>
            <person name="Yajima S."/>
        </authorList>
    </citation>
    <scope>NUCLEOTIDE SEQUENCE [LARGE SCALE GENOMIC DNA]</scope>
    <source>
        <strain evidence="1 2">Is-34</strain>
    </source>
</reference>
<sequence length="78" mass="8617">MATDLTAEVKQGFEAPAEARNPFYHSSASGIAWDCGRWLQQTGRTAPRAVRMSRGYSVRVGDMLISWNPKNGACERIS</sequence>
<evidence type="ECO:0000313" key="1">
    <source>
        <dbReference type="EMBL" id="KGT73714.1"/>
    </source>
</evidence>
<proteinExistence type="predicted"/>
<name>A0A0A3XKC1_BRAJP</name>
<organism evidence="1 2">
    <name type="scientific">Bradyrhizobium japonicum</name>
    <dbReference type="NCBI Taxonomy" id="375"/>
    <lineage>
        <taxon>Bacteria</taxon>
        <taxon>Pseudomonadati</taxon>
        <taxon>Pseudomonadota</taxon>
        <taxon>Alphaproteobacteria</taxon>
        <taxon>Hyphomicrobiales</taxon>
        <taxon>Nitrobacteraceae</taxon>
        <taxon>Bradyrhizobium</taxon>
    </lineage>
</organism>